<proteinExistence type="inferred from homology"/>
<dbReference type="AlphaFoldDB" id="A0A3B4C4Z8"/>
<reference evidence="2" key="2">
    <citation type="submission" date="2025-08" db="UniProtKB">
        <authorList>
            <consortium name="Ensembl"/>
        </authorList>
    </citation>
    <scope>IDENTIFICATION</scope>
</reference>
<dbReference type="Pfam" id="PF05217">
    <property type="entry name" value="SAXO1-2"/>
    <property type="match status" value="1"/>
</dbReference>
<evidence type="ECO:0000313" key="3">
    <source>
        <dbReference type="Proteomes" id="UP001501920"/>
    </source>
</evidence>
<dbReference type="GO" id="GO:0005814">
    <property type="term" value="C:centriole"/>
    <property type="evidence" value="ECO:0007669"/>
    <property type="project" value="TreeGrafter"/>
</dbReference>
<organism evidence="2 3">
    <name type="scientific">Pygocentrus nattereri</name>
    <name type="common">Red-bellied piranha</name>
    <dbReference type="NCBI Taxonomy" id="42514"/>
    <lineage>
        <taxon>Eukaryota</taxon>
        <taxon>Metazoa</taxon>
        <taxon>Chordata</taxon>
        <taxon>Craniata</taxon>
        <taxon>Vertebrata</taxon>
        <taxon>Euteleostomi</taxon>
        <taxon>Actinopterygii</taxon>
        <taxon>Neopterygii</taxon>
        <taxon>Teleostei</taxon>
        <taxon>Ostariophysi</taxon>
        <taxon>Characiformes</taxon>
        <taxon>Characoidei</taxon>
        <taxon>Pygocentrus</taxon>
    </lineage>
</organism>
<evidence type="ECO:0008006" key="4">
    <source>
        <dbReference type="Google" id="ProtNLM"/>
    </source>
</evidence>
<protein>
    <recommendedName>
        <fullName evidence="4">Stabilizer of axonemal microtubules 2</fullName>
    </recommendedName>
</protein>
<keyword evidence="3" id="KW-1185">Reference proteome</keyword>
<dbReference type="Proteomes" id="UP001501920">
    <property type="component" value="Chromosome 15"/>
</dbReference>
<dbReference type="GeneID" id="108428529"/>
<dbReference type="GO" id="GO:0036126">
    <property type="term" value="C:sperm flagellum"/>
    <property type="evidence" value="ECO:0007669"/>
    <property type="project" value="TreeGrafter"/>
</dbReference>
<dbReference type="GO" id="GO:0008017">
    <property type="term" value="F:microtubule binding"/>
    <property type="evidence" value="ECO:0007669"/>
    <property type="project" value="InterPro"/>
</dbReference>
<accession>A0A3B4C4Z8</accession>
<dbReference type="GO" id="GO:0005879">
    <property type="term" value="C:axonemal microtubule"/>
    <property type="evidence" value="ECO:0007669"/>
    <property type="project" value="TreeGrafter"/>
</dbReference>
<dbReference type="OMA" id="PRCICEI"/>
<evidence type="ECO:0000256" key="1">
    <source>
        <dbReference type="ARBA" id="ARBA00008738"/>
    </source>
</evidence>
<dbReference type="GeneTree" id="ENSGT00390000007252"/>
<sequence length="466" mass="53465">MKRLCVCEICSCGRHRCAHQPTALYRKGSETCVVSEYVERFPAYESCQPPKSLKPKYEYKSERSRMEGTTTFKSDFIPYEVSRRPGRQQADYQPNPGEIDLGTTYKQDFNPYQLQPVAPLRPKERVRVTNGKLNTVPTYKEDFRPWEISKRELAKPDVAYHPPSGKFGNTTTFQDDFVPRGMVPRETFKPPNIAKVSGAPFEGVTSNQLSYVPHPVEPRFVKAPEEYKPSDQPFLDLTTHRRDFQGLPGQMPKSCKPERVKMSSEAPFQRSTEFRESFQQWPVSLPQLHKSVEYVSPTADMDLSTTTRTTYVKHEVQPFVSSKPFSRPTHSSAPFQGNTTMKEDFKPWVSARRLDVIRMPEEIRRASGKMEDLTTFKAHFIQHPLQPNVSYKPLAAPMRADAPLEESTMYRTEFTPKKISVCPASFESPPGFLFQDIDERGHKFFRRVSEQDKIQVQAPNAVAVMS</sequence>
<dbReference type="RefSeq" id="XP_017555073.1">
    <property type="nucleotide sequence ID" value="XM_017699584.2"/>
</dbReference>
<dbReference type="Ensembl" id="ENSPNAT00000004423.2">
    <property type="protein sequence ID" value="ENSPNAP00000005941.1"/>
    <property type="gene ID" value="ENSPNAG00000012033.2"/>
</dbReference>
<reference evidence="2" key="3">
    <citation type="submission" date="2025-09" db="UniProtKB">
        <authorList>
            <consortium name="Ensembl"/>
        </authorList>
    </citation>
    <scope>IDENTIFICATION</scope>
</reference>
<dbReference type="PANTHER" id="PTHR31516">
    <property type="entry name" value="STABILIZER OF AXONEMAL MICROTUBULES 2"/>
    <property type="match status" value="1"/>
</dbReference>
<gene>
    <name evidence="2" type="primary">SAXO2</name>
</gene>
<dbReference type="PANTHER" id="PTHR31516:SF17">
    <property type="entry name" value="STABILIZER OF AXONEMAL MICROTUBULES 2"/>
    <property type="match status" value="1"/>
</dbReference>
<name>A0A3B4C4Z8_PYGNA</name>
<reference evidence="2 3" key="1">
    <citation type="submission" date="2020-10" db="EMBL/GenBank/DDBJ databases">
        <title>Pygocentrus nattereri (red-bellied piranha) genome, fPygNat1, primary haplotype.</title>
        <authorList>
            <person name="Myers G."/>
            <person name="Meyer A."/>
            <person name="Karagic N."/>
            <person name="Pippel M."/>
            <person name="Winkler S."/>
            <person name="Tracey A."/>
            <person name="Wood J."/>
            <person name="Formenti G."/>
            <person name="Howe K."/>
            <person name="Fedrigo O."/>
            <person name="Jarvis E.D."/>
        </authorList>
    </citation>
    <scope>NUCLEOTIDE SEQUENCE [LARGE SCALE GENOMIC DNA]</scope>
</reference>
<dbReference type="GO" id="GO:0036064">
    <property type="term" value="C:ciliary basal body"/>
    <property type="evidence" value="ECO:0007669"/>
    <property type="project" value="TreeGrafter"/>
</dbReference>
<dbReference type="CTD" id="283726"/>
<evidence type="ECO:0000313" key="2">
    <source>
        <dbReference type="Ensembl" id="ENSPNAP00000005941.1"/>
    </source>
</evidence>
<dbReference type="STRING" id="42514.ENSPNAP00000005941"/>
<dbReference type="OrthoDB" id="365640at2759"/>
<comment type="similarity">
    <text evidence="1">Belongs to the FAM154 family.</text>
</comment>
<dbReference type="InterPro" id="IPR033336">
    <property type="entry name" value="SAXO1/2"/>
</dbReference>